<dbReference type="AlphaFoldDB" id="A0AAN8TCS1"/>
<sequence length="65" mass="7847">MVFDPHKVVIDGIASCIHSKFGLARSSWKKFSKSTHLMWFEEFKKRIKWLPQYNDAIFRKELFQN</sequence>
<dbReference type="EMBL" id="JBANQN010000007">
    <property type="protein sequence ID" value="KAK6784800.1"/>
    <property type="molecule type" value="Genomic_DNA"/>
</dbReference>
<evidence type="ECO:0000313" key="2">
    <source>
        <dbReference type="Proteomes" id="UP001371456"/>
    </source>
</evidence>
<gene>
    <name evidence="1" type="ORF">RDI58_018255</name>
</gene>
<protein>
    <submittedName>
        <fullName evidence="1">Uncharacterized protein</fullName>
    </submittedName>
</protein>
<dbReference type="Proteomes" id="UP001371456">
    <property type="component" value="Unassembled WGS sequence"/>
</dbReference>
<proteinExistence type="predicted"/>
<reference evidence="1 2" key="1">
    <citation type="submission" date="2024-02" db="EMBL/GenBank/DDBJ databases">
        <title>de novo genome assembly of Solanum bulbocastanum strain 11H21.</title>
        <authorList>
            <person name="Hosaka A.J."/>
        </authorList>
    </citation>
    <scope>NUCLEOTIDE SEQUENCE [LARGE SCALE GENOMIC DNA]</scope>
    <source>
        <tissue evidence="1">Young leaves</tissue>
    </source>
</reference>
<accession>A0AAN8TCS1</accession>
<organism evidence="1 2">
    <name type="scientific">Solanum bulbocastanum</name>
    <name type="common">Wild potato</name>
    <dbReference type="NCBI Taxonomy" id="147425"/>
    <lineage>
        <taxon>Eukaryota</taxon>
        <taxon>Viridiplantae</taxon>
        <taxon>Streptophyta</taxon>
        <taxon>Embryophyta</taxon>
        <taxon>Tracheophyta</taxon>
        <taxon>Spermatophyta</taxon>
        <taxon>Magnoliopsida</taxon>
        <taxon>eudicotyledons</taxon>
        <taxon>Gunneridae</taxon>
        <taxon>Pentapetalae</taxon>
        <taxon>asterids</taxon>
        <taxon>lamiids</taxon>
        <taxon>Solanales</taxon>
        <taxon>Solanaceae</taxon>
        <taxon>Solanoideae</taxon>
        <taxon>Solaneae</taxon>
        <taxon>Solanum</taxon>
    </lineage>
</organism>
<evidence type="ECO:0000313" key="1">
    <source>
        <dbReference type="EMBL" id="KAK6784800.1"/>
    </source>
</evidence>
<keyword evidence="2" id="KW-1185">Reference proteome</keyword>
<comment type="caution">
    <text evidence="1">The sequence shown here is derived from an EMBL/GenBank/DDBJ whole genome shotgun (WGS) entry which is preliminary data.</text>
</comment>
<name>A0AAN8TCS1_SOLBU</name>